<name>A0A811ZJE0_NYCPR</name>
<evidence type="ECO:0000313" key="2">
    <source>
        <dbReference type="EMBL" id="CAD7688763.1"/>
    </source>
</evidence>
<feature type="region of interest" description="Disordered" evidence="1">
    <location>
        <begin position="1"/>
        <end position="98"/>
    </location>
</feature>
<sequence length="232" mass="25009">MPGDEGGHRCPPCSGKAAPAACSPASEPGSGVGQIPPPPPPGPPPAPARPGPAPPPAARRPPPAALRRGGGERARAGRPHGFSFSPGRARGGRAPDARRHREAVLSLSCVKTSSANWLTLNGETGRTTHVFHFGFESQKTGFLQKPFGFNKYFCIRSRSKGLYFQVLREYLKLDSKAGFITNSDVEEGYSFFIWMLLSKFLQPWHKNIRPKAVCADSSGITERQSLSWAGCF</sequence>
<reference evidence="2" key="1">
    <citation type="submission" date="2020-12" db="EMBL/GenBank/DDBJ databases">
        <authorList>
            <consortium name="Molecular Ecology Group"/>
        </authorList>
    </citation>
    <scope>NUCLEOTIDE SEQUENCE</scope>
    <source>
        <strain evidence="2">TBG_1078</strain>
    </source>
</reference>
<organism evidence="2 3">
    <name type="scientific">Nyctereutes procyonoides</name>
    <name type="common">Raccoon dog</name>
    <name type="synonym">Canis procyonoides</name>
    <dbReference type="NCBI Taxonomy" id="34880"/>
    <lineage>
        <taxon>Eukaryota</taxon>
        <taxon>Metazoa</taxon>
        <taxon>Chordata</taxon>
        <taxon>Craniata</taxon>
        <taxon>Vertebrata</taxon>
        <taxon>Euteleostomi</taxon>
        <taxon>Mammalia</taxon>
        <taxon>Eutheria</taxon>
        <taxon>Laurasiatheria</taxon>
        <taxon>Carnivora</taxon>
        <taxon>Caniformia</taxon>
        <taxon>Canidae</taxon>
        <taxon>Nyctereutes</taxon>
    </lineage>
</organism>
<dbReference type="AlphaFoldDB" id="A0A811ZJE0"/>
<proteinExistence type="predicted"/>
<gene>
    <name evidence="2" type="ORF">NYPRO_LOCUS21557</name>
</gene>
<feature type="compositionally biased region" description="Pro residues" evidence="1">
    <location>
        <begin position="35"/>
        <end position="64"/>
    </location>
</feature>
<feature type="compositionally biased region" description="Low complexity" evidence="1">
    <location>
        <begin position="10"/>
        <end position="29"/>
    </location>
</feature>
<keyword evidence="3" id="KW-1185">Reference proteome</keyword>
<accession>A0A811ZJE0</accession>
<dbReference type="EMBL" id="CAJHUB010000768">
    <property type="protein sequence ID" value="CAD7688763.1"/>
    <property type="molecule type" value="Genomic_DNA"/>
</dbReference>
<evidence type="ECO:0000313" key="3">
    <source>
        <dbReference type="Proteomes" id="UP000645828"/>
    </source>
</evidence>
<dbReference type="Proteomes" id="UP000645828">
    <property type="component" value="Unassembled WGS sequence"/>
</dbReference>
<comment type="caution">
    <text evidence="2">The sequence shown here is derived from an EMBL/GenBank/DDBJ whole genome shotgun (WGS) entry which is preliminary data.</text>
</comment>
<evidence type="ECO:0000256" key="1">
    <source>
        <dbReference type="SAM" id="MobiDB-lite"/>
    </source>
</evidence>
<protein>
    <submittedName>
        <fullName evidence="2">(raccoon dog) hypothetical protein</fullName>
    </submittedName>
</protein>